<dbReference type="InterPro" id="IPR005467">
    <property type="entry name" value="His_kinase_dom"/>
</dbReference>
<evidence type="ECO:0000256" key="1">
    <source>
        <dbReference type="ARBA" id="ARBA00000085"/>
    </source>
</evidence>
<dbReference type="GO" id="GO:0004721">
    <property type="term" value="F:phosphoprotein phosphatase activity"/>
    <property type="evidence" value="ECO:0007669"/>
    <property type="project" value="TreeGrafter"/>
</dbReference>
<keyword evidence="8" id="KW-0812">Transmembrane</keyword>
<dbReference type="Gene3D" id="1.10.287.130">
    <property type="match status" value="1"/>
</dbReference>
<dbReference type="EMBL" id="NNSR01000023">
    <property type="protein sequence ID" value="PKD32589.1"/>
    <property type="molecule type" value="Genomic_DNA"/>
</dbReference>
<dbReference type="PANTHER" id="PTHR45453:SF1">
    <property type="entry name" value="PHOSPHATE REGULON SENSOR PROTEIN PHOR"/>
    <property type="match status" value="1"/>
</dbReference>
<accession>A0A2N0V045</accession>
<dbReference type="Gene3D" id="3.30.565.10">
    <property type="entry name" value="Histidine kinase-like ATPase, C-terminal domain"/>
    <property type="match status" value="1"/>
</dbReference>
<dbReference type="Pfam" id="PF00512">
    <property type="entry name" value="HisKA"/>
    <property type="match status" value="1"/>
</dbReference>
<evidence type="ECO:0000256" key="6">
    <source>
        <dbReference type="ARBA" id="ARBA00022777"/>
    </source>
</evidence>
<evidence type="ECO:0000259" key="9">
    <source>
        <dbReference type="PROSITE" id="PS50109"/>
    </source>
</evidence>
<evidence type="ECO:0000256" key="3">
    <source>
        <dbReference type="ARBA" id="ARBA00012438"/>
    </source>
</evidence>
<feature type="transmembrane region" description="Helical" evidence="8">
    <location>
        <begin position="7"/>
        <end position="30"/>
    </location>
</feature>
<keyword evidence="6 10" id="KW-0418">Kinase</keyword>
<keyword evidence="5 10" id="KW-0808">Transferase</keyword>
<keyword evidence="7" id="KW-0902">Two-component regulatory system</keyword>
<dbReference type="EC" id="2.7.13.3" evidence="3"/>
<evidence type="ECO:0000256" key="4">
    <source>
        <dbReference type="ARBA" id="ARBA00022553"/>
    </source>
</evidence>
<dbReference type="Pfam" id="PF02518">
    <property type="entry name" value="HATPase_c"/>
    <property type="match status" value="1"/>
</dbReference>
<dbReference type="InterPro" id="IPR036097">
    <property type="entry name" value="HisK_dim/P_sf"/>
</dbReference>
<reference evidence="10" key="1">
    <citation type="journal article" date="2018" name="Environ. Microbiol.">
        <title>Sporulation capability and amylosome conservation among diverse human colonic and rumen isolates of the keystone starch-degrader Ruminococcus bromii.</title>
        <authorList>
            <person name="Mukhopadhya I."/>
            <person name="Morais S."/>
            <person name="Laverde-Gomez J."/>
            <person name="Sheridan P.O."/>
            <person name="Walker A.W."/>
            <person name="Kelly W."/>
            <person name="Klieve A.V."/>
            <person name="Ouwerkerk D."/>
            <person name="Duncan S.H."/>
            <person name="Louis P."/>
            <person name="Koropatkin N."/>
            <person name="Cockburn D."/>
            <person name="Kibler R."/>
            <person name="Cooper P.J."/>
            <person name="Sandoval C."/>
            <person name="Crost E."/>
            <person name="Juge N."/>
            <person name="Bayer E.A."/>
            <person name="Flint H.J."/>
        </authorList>
    </citation>
    <scope>NUCLEOTIDE SEQUENCE [LARGE SCALE GENOMIC DNA]</scope>
    <source>
        <strain evidence="10">ATCC 27255</strain>
    </source>
</reference>
<dbReference type="SUPFAM" id="SSF47384">
    <property type="entry name" value="Homodimeric domain of signal transducing histidine kinase"/>
    <property type="match status" value="1"/>
</dbReference>
<keyword evidence="8" id="KW-1133">Transmembrane helix</keyword>
<organism evidence="10 11">
    <name type="scientific">Ruminococcus bromii</name>
    <dbReference type="NCBI Taxonomy" id="40518"/>
    <lineage>
        <taxon>Bacteria</taxon>
        <taxon>Bacillati</taxon>
        <taxon>Bacillota</taxon>
        <taxon>Clostridia</taxon>
        <taxon>Eubacteriales</taxon>
        <taxon>Oscillospiraceae</taxon>
        <taxon>Ruminococcus</taxon>
    </lineage>
</organism>
<dbReference type="InterPro" id="IPR004358">
    <property type="entry name" value="Sig_transdc_His_kin-like_C"/>
</dbReference>
<keyword evidence="4" id="KW-0597">Phosphoprotein</keyword>
<dbReference type="AlphaFoldDB" id="A0A2N0V045"/>
<dbReference type="CDD" id="cd00075">
    <property type="entry name" value="HATPase"/>
    <property type="match status" value="1"/>
</dbReference>
<dbReference type="SMART" id="SM00388">
    <property type="entry name" value="HisKA"/>
    <property type="match status" value="1"/>
</dbReference>
<evidence type="ECO:0000256" key="7">
    <source>
        <dbReference type="ARBA" id="ARBA00023012"/>
    </source>
</evidence>
<dbReference type="RefSeq" id="WP_101028379.1">
    <property type="nucleotide sequence ID" value="NZ_CABMMZ010000023.1"/>
</dbReference>
<feature type="domain" description="Histidine kinase" evidence="9">
    <location>
        <begin position="189"/>
        <end position="403"/>
    </location>
</feature>
<comment type="catalytic activity">
    <reaction evidence="1">
        <text>ATP + protein L-histidine = ADP + protein N-phospho-L-histidine.</text>
        <dbReference type="EC" id="2.7.13.3"/>
    </reaction>
</comment>
<dbReference type="InterPro" id="IPR003594">
    <property type="entry name" value="HATPase_dom"/>
</dbReference>
<evidence type="ECO:0000256" key="2">
    <source>
        <dbReference type="ARBA" id="ARBA00004370"/>
    </source>
</evidence>
<evidence type="ECO:0000256" key="5">
    <source>
        <dbReference type="ARBA" id="ARBA00022679"/>
    </source>
</evidence>
<evidence type="ECO:0000313" key="10">
    <source>
        <dbReference type="EMBL" id="PKD32589.1"/>
    </source>
</evidence>
<comment type="caution">
    <text evidence="10">The sequence shown here is derived from an EMBL/GenBank/DDBJ whole genome shotgun (WGS) entry which is preliminary data.</text>
</comment>
<dbReference type="InterPro" id="IPR036890">
    <property type="entry name" value="HATPase_C_sf"/>
</dbReference>
<name>A0A2N0V045_9FIRM</name>
<dbReference type="GO" id="GO:0000155">
    <property type="term" value="F:phosphorelay sensor kinase activity"/>
    <property type="evidence" value="ECO:0007669"/>
    <property type="project" value="InterPro"/>
</dbReference>
<sequence>MKNTSKFLAVMLAITGLFCCAVAVGVGAGFNAVRESTDKKIIAVAEKVREQYPDISEKELAQILNSDTEDIKDDFAKYGIKFDSGWVDIQSGSYATITIVIATAGVCVFGILLCVMFIRYCKMQKRQRLEIVKCLEKINNREYDLDLDGSSDDDMSLLKQEIQKTTVMLREYADNSMREKEILKNSLADISHQLKTPLTSILITTENILDDDDMPVKIRRDFVMDIAHNAHSINFLVKSLLTLSMLDSGTVELKFKKESVNKIIDECISRTEVLADIRDVRIEKTVKNDFSLDCDFRWICEAVSNIVKNCIEHTDGGGYVRISAERNSVYSEIIISDNGCGISPKDLPHIFERFYKAQNSSPSSVGIGLSLAKSIVEKTGGYITADSKLGVGSTFKLRFLNVRLR</sequence>
<gene>
    <name evidence="10" type="primary">senX3</name>
    <name evidence="10" type="ORF">RBATCC27255_00245</name>
</gene>
<dbReference type="Proteomes" id="UP000233425">
    <property type="component" value="Unassembled WGS sequence"/>
</dbReference>
<dbReference type="GO" id="GO:0016036">
    <property type="term" value="P:cellular response to phosphate starvation"/>
    <property type="evidence" value="ECO:0007669"/>
    <property type="project" value="TreeGrafter"/>
</dbReference>
<dbReference type="CDD" id="cd00082">
    <property type="entry name" value="HisKA"/>
    <property type="match status" value="1"/>
</dbReference>
<dbReference type="InterPro" id="IPR050351">
    <property type="entry name" value="BphY/WalK/GraS-like"/>
</dbReference>
<evidence type="ECO:0000256" key="8">
    <source>
        <dbReference type="SAM" id="Phobius"/>
    </source>
</evidence>
<dbReference type="SUPFAM" id="SSF55874">
    <property type="entry name" value="ATPase domain of HSP90 chaperone/DNA topoisomerase II/histidine kinase"/>
    <property type="match status" value="1"/>
</dbReference>
<feature type="transmembrane region" description="Helical" evidence="8">
    <location>
        <begin position="94"/>
        <end position="118"/>
    </location>
</feature>
<keyword evidence="11" id="KW-1185">Reference proteome</keyword>
<dbReference type="PRINTS" id="PR00344">
    <property type="entry name" value="BCTRLSENSOR"/>
</dbReference>
<comment type="subcellular location">
    <subcellularLocation>
        <location evidence="2">Membrane</location>
    </subcellularLocation>
</comment>
<dbReference type="GO" id="GO:0005886">
    <property type="term" value="C:plasma membrane"/>
    <property type="evidence" value="ECO:0007669"/>
    <property type="project" value="TreeGrafter"/>
</dbReference>
<dbReference type="PROSITE" id="PS50109">
    <property type="entry name" value="HIS_KIN"/>
    <property type="match status" value="1"/>
</dbReference>
<dbReference type="PANTHER" id="PTHR45453">
    <property type="entry name" value="PHOSPHATE REGULON SENSOR PROTEIN PHOR"/>
    <property type="match status" value="1"/>
</dbReference>
<dbReference type="SMART" id="SM00387">
    <property type="entry name" value="HATPase_c"/>
    <property type="match status" value="1"/>
</dbReference>
<protein>
    <recommendedName>
        <fullName evidence="3">histidine kinase</fullName>
        <ecNumber evidence="3">2.7.13.3</ecNumber>
    </recommendedName>
</protein>
<evidence type="ECO:0000313" key="11">
    <source>
        <dbReference type="Proteomes" id="UP000233425"/>
    </source>
</evidence>
<proteinExistence type="predicted"/>
<dbReference type="InterPro" id="IPR003661">
    <property type="entry name" value="HisK_dim/P_dom"/>
</dbReference>
<keyword evidence="8" id="KW-0472">Membrane</keyword>